<sequence length="123" mass="14323">MTNKLSSMDDEVKAAMKTDVDKAVENFKKSSEFFELGMNYWDAGFENFHQQAITFYPGIYFFIIQFDPFVSASTSTALPAASFATPLLFFLLRRVKAIMIKRIPRQKMARIRFIRDCSILFFF</sequence>
<evidence type="ECO:0000313" key="2">
    <source>
        <dbReference type="EMBL" id="CAK9161683.1"/>
    </source>
</evidence>
<organism evidence="2 3">
    <name type="scientific">Ilex paraguariensis</name>
    <name type="common">yerba mate</name>
    <dbReference type="NCBI Taxonomy" id="185542"/>
    <lineage>
        <taxon>Eukaryota</taxon>
        <taxon>Viridiplantae</taxon>
        <taxon>Streptophyta</taxon>
        <taxon>Embryophyta</taxon>
        <taxon>Tracheophyta</taxon>
        <taxon>Spermatophyta</taxon>
        <taxon>Magnoliopsida</taxon>
        <taxon>eudicotyledons</taxon>
        <taxon>Gunneridae</taxon>
        <taxon>Pentapetalae</taxon>
        <taxon>asterids</taxon>
        <taxon>campanulids</taxon>
        <taxon>Aquifoliales</taxon>
        <taxon>Aquifoliaceae</taxon>
        <taxon>Ilex</taxon>
    </lineage>
</organism>
<dbReference type="Proteomes" id="UP001642360">
    <property type="component" value="Unassembled WGS sequence"/>
</dbReference>
<reference evidence="2 3" key="1">
    <citation type="submission" date="2024-02" db="EMBL/GenBank/DDBJ databases">
        <authorList>
            <person name="Vignale AGUSTIN F."/>
            <person name="Sosa J E."/>
            <person name="Modenutti C."/>
        </authorList>
    </citation>
    <scope>NUCLEOTIDE SEQUENCE [LARGE SCALE GENOMIC DNA]</scope>
</reference>
<protein>
    <submittedName>
        <fullName evidence="2">Uncharacterized protein</fullName>
    </submittedName>
</protein>
<gene>
    <name evidence="2" type="ORF">ILEXP_LOCUS30502</name>
</gene>
<evidence type="ECO:0000256" key="1">
    <source>
        <dbReference type="SAM" id="Phobius"/>
    </source>
</evidence>
<accession>A0ABC8T3K2</accession>
<keyword evidence="1" id="KW-0812">Transmembrane</keyword>
<feature type="transmembrane region" description="Helical" evidence="1">
    <location>
        <begin position="69"/>
        <end position="92"/>
    </location>
</feature>
<dbReference type="AlphaFoldDB" id="A0ABC8T3K2"/>
<evidence type="ECO:0000313" key="3">
    <source>
        <dbReference type="Proteomes" id="UP001642360"/>
    </source>
</evidence>
<comment type="caution">
    <text evidence="2">The sequence shown here is derived from an EMBL/GenBank/DDBJ whole genome shotgun (WGS) entry which is preliminary data.</text>
</comment>
<keyword evidence="3" id="KW-1185">Reference proteome</keyword>
<name>A0ABC8T3K2_9AQUA</name>
<keyword evidence="1" id="KW-0472">Membrane</keyword>
<keyword evidence="1" id="KW-1133">Transmembrane helix</keyword>
<proteinExistence type="predicted"/>
<dbReference type="EMBL" id="CAUOFW020003724">
    <property type="protein sequence ID" value="CAK9161683.1"/>
    <property type="molecule type" value="Genomic_DNA"/>
</dbReference>